<dbReference type="GO" id="GO:0009767">
    <property type="term" value="P:photosynthetic electron transport chain"/>
    <property type="evidence" value="ECO:0007669"/>
    <property type="project" value="InterPro"/>
</dbReference>
<keyword evidence="5" id="KW-0812">Transmembrane</keyword>
<evidence type="ECO:0000313" key="11">
    <source>
        <dbReference type="Proteomes" id="UP001157418"/>
    </source>
</evidence>
<name>A0AAU9NT26_9ASTR</name>
<evidence type="ECO:0000256" key="6">
    <source>
        <dbReference type="ARBA" id="ARBA00022989"/>
    </source>
</evidence>
<accession>A0AAU9NT26</accession>
<evidence type="ECO:0000256" key="1">
    <source>
        <dbReference type="ARBA" id="ARBA00004141"/>
    </source>
</evidence>
<evidence type="ECO:0000256" key="4">
    <source>
        <dbReference type="ARBA" id="ARBA00022640"/>
    </source>
</evidence>
<dbReference type="Pfam" id="PF00421">
    <property type="entry name" value="PSII"/>
    <property type="match status" value="1"/>
</dbReference>
<comment type="caution">
    <text evidence="10">The sequence shown here is derived from an EMBL/GenBank/DDBJ whole genome shotgun (WGS) entry which is preliminary data.</text>
</comment>
<keyword evidence="2" id="KW-0148">Chlorophyll</keyword>
<keyword evidence="11" id="KW-1185">Reference proteome</keyword>
<evidence type="ECO:0000256" key="3">
    <source>
        <dbReference type="ARBA" id="ARBA00022531"/>
    </source>
</evidence>
<comment type="subcellular location">
    <subcellularLocation>
        <location evidence="1">Membrane</location>
        <topology evidence="1">Multi-pass membrane protein</topology>
    </subcellularLocation>
</comment>
<dbReference type="SUPFAM" id="SSF161077">
    <property type="entry name" value="Photosystem II antenna protein-like"/>
    <property type="match status" value="1"/>
</dbReference>
<evidence type="ECO:0000256" key="7">
    <source>
        <dbReference type="ARBA" id="ARBA00022991"/>
    </source>
</evidence>
<evidence type="ECO:0000256" key="9">
    <source>
        <dbReference type="ARBA" id="ARBA00023276"/>
    </source>
</evidence>
<evidence type="ECO:0000256" key="2">
    <source>
        <dbReference type="ARBA" id="ARBA00022494"/>
    </source>
</evidence>
<evidence type="ECO:0000313" key="10">
    <source>
        <dbReference type="EMBL" id="CAH1441059.1"/>
    </source>
</evidence>
<reference evidence="10 11" key="1">
    <citation type="submission" date="2022-01" db="EMBL/GenBank/DDBJ databases">
        <authorList>
            <person name="Xiong W."/>
            <person name="Schranz E."/>
        </authorList>
    </citation>
    <scope>NUCLEOTIDE SEQUENCE [LARGE SCALE GENOMIC DNA]</scope>
</reference>
<keyword evidence="7" id="KW-0157">Chromophore</keyword>
<dbReference type="Proteomes" id="UP001157418">
    <property type="component" value="Unassembled WGS sequence"/>
</dbReference>
<evidence type="ECO:0000256" key="5">
    <source>
        <dbReference type="ARBA" id="ARBA00022692"/>
    </source>
</evidence>
<proteinExistence type="predicted"/>
<dbReference type="GO" id="GO:0016168">
    <property type="term" value="F:chlorophyll binding"/>
    <property type="evidence" value="ECO:0007669"/>
    <property type="project" value="UniProtKB-KW"/>
</dbReference>
<keyword evidence="9" id="KW-0604">Photosystem II</keyword>
<keyword evidence="8" id="KW-0472">Membrane</keyword>
<dbReference type="EMBL" id="CAKMRJ010005412">
    <property type="protein sequence ID" value="CAH1441059.1"/>
    <property type="molecule type" value="Genomic_DNA"/>
</dbReference>
<protein>
    <recommendedName>
        <fullName evidence="12">Chlorophyll a-b binding protein, chloroplastic</fullName>
    </recommendedName>
</protein>
<sequence>MGETEDISIWGAKTGKIPYDPIYLTSRTICQPKMHSSSPGLRKALVAGWAGSMALYELAAFDPSDPILDNVETRVWLALVGCISRNRLYGPGYLGVPILMD</sequence>
<gene>
    <name evidence="10" type="ORF">LVIROSA_LOCUS27149</name>
</gene>
<dbReference type="InterPro" id="IPR000932">
    <property type="entry name" value="PS_antenna-like"/>
</dbReference>
<keyword evidence="4" id="KW-0934">Plastid</keyword>
<evidence type="ECO:0008006" key="12">
    <source>
        <dbReference type="Google" id="ProtNLM"/>
    </source>
</evidence>
<keyword evidence="6" id="KW-1133">Transmembrane helix</keyword>
<organism evidence="10 11">
    <name type="scientific">Lactuca virosa</name>
    <dbReference type="NCBI Taxonomy" id="75947"/>
    <lineage>
        <taxon>Eukaryota</taxon>
        <taxon>Viridiplantae</taxon>
        <taxon>Streptophyta</taxon>
        <taxon>Embryophyta</taxon>
        <taxon>Tracheophyta</taxon>
        <taxon>Spermatophyta</taxon>
        <taxon>Magnoliopsida</taxon>
        <taxon>eudicotyledons</taxon>
        <taxon>Gunneridae</taxon>
        <taxon>Pentapetalae</taxon>
        <taxon>asterids</taxon>
        <taxon>campanulids</taxon>
        <taxon>Asterales</taxon>
        <taxon>Asteraceae</taxon>
        <taxon>Cichorioideae</taxon>
        <taxon>Cichorieae</taxon>
        <taxon>Lactucinae</taxon>
        <taxon>Lactuca</taxon>
    </lineage>
</organism>
<dbReference type="InterPro" id="IPR036001">
    <property type="entry name" value="PS_II_antenna-like_sf"/>
</dbReference>
<dbReference type="GO" id="GO:0009523">
    <property type="term" value="C:photosystem II"/>
    <property type="evidence" value="ECO:0007669"/>
    <property type="project" value="UniProtKB-KW"/>
</dbReference>
<evidence type="ECO:0000256" key="8">
    <source>
        <dbReference type="ARBA" id="ARBA00023136"/>
    </source>
</evidence>
<keyword evidence="3" id="KW-0602">Photosynthesis</keyword>
<dbReference type="AlphaFoldDB" id="A0AAU9NT26"/>